<dbReference type="InterPro" id="IPR050793">
    <property type="entry name" value="CMP-NeuNAc_synthase"/>
</dbReference>
<dbReference type="AlphaFoldDB" id="B5YJB2"/>
<dbReference type="HOGENOM" id="CLU_042930_1_1_0"/>
<sequence length="231" mass="26190">MENKIVAIIPARGGSKGIPKKNIALLKGKPLLAYTIESAIESMVTKEIFVSTDSEEIAEISKKYGSKVIMRPAELSHDTASTESALIHAIETIRQEYNWMPDYVLTLPPTSPLRSAKTIKEFVKYFLSLDGKYDAMLSLTVHRGDFWKKDSQGNFVRLFPDAPRRRQDREPLYLENSAIYITKTESLLITNSILGKHCTGFIINDIEATDINEPIDLLWAEFLIEHVFNKK</sequence>
<name>B5YJB2_THEYD</name>
<dbReference type="EnsemblBacteria" id="ACI21052">
    <property type="protein sequence ID" value="ACI21052"/>
    <property type="gene ID" value="THEYE_A0482"/>
</dbReference>
<gene>
    <name evidence="1" type="ordered locus">THEYE_A0482</name>
</gene>
<dbReference type="InterPro" id="IPR003329">
    <property type="entry name" value="Cytidylyl_trans"/>
</dbReference>
<dbReference type="InParanoid" id="B5YJB2"/>
<reference evidence="1 2" key="2">
    <citation type="journal article" date="2015" name="Genome Announc.">
        <title>Genome Sequence of the Sulfate-Reducing Thermophilic Bacterium Thermodesulfovibrio yellowstonii Strain DSM 11347T (Phylum Nitrospirae).</title>
        <authorList>
            <person name="Bhatnagar S."/>
            <person name="Badger J.H."/>
            <person name="Madupu R."/>
            <person name="Khouri H.M."/>
            <person name="O'Connor E.M."/>
            <person name="Robb F.T."/>
            <person name="Ward N.L."/>
            <person name="Eisen J.A."/>
        </authorList>
    </citation>
    <scope>NUCLEOTIDE SEQUENCE [LARGE SCALE GENOMIC DNA]</scope>
    <source>
        <strain evidence="2">ATCC 51303 / DSM 11347 / YP87</strain>
    </source>
</reference>
<keyword evidence="1" id="KW-0548">Nucleotidyltransferase</keyword>
<evidence type="ECO:0000313" key="2">
    <source>
        <dbReference type="Proteomes" id="UP000000718"/>
    </source>
</evidence>
<dbReference type="eggNOG" id="COG1083">
    <property type="taxonomic scope" value="Bacteria"/>
</dbReference>
<proteinExistence type="predicted"/>
<dbReference type="FunFam" id="3.90.550.10:FF:000231">
    <property type="entry name" value="Acylneuraminate cytidylyltransferase"/>
    <property type="match status" value="1"/>
</dbReference>
<dbReference type="PANTHER" id="PTHR21485">
    <property type="entry name" value="HAD SUPERFAMILY MEMBERS CMAS AND KDSC"/>
    <property type="match status" value="1"/>
</dbReference>
<dbReference type="RefSeq" id="WP_012545779.1">
    <property type="nucleotide sequence ID" value="NC_011296.1"/>
</dbReference>
<dbReference type="Gene3D" id="3.90.550.10">
    <property type="entry name" value="Spore Coat Polysaccharide Biosynthesis Protein SpsA, Chain A"/>
    <property type="match status" value="1"/>
</dbReference>
<dbReference type="SUPFAM" id="SSF53448">
    <property type="entry name" value="Nucleotide-diphospho-sugar transferases"/>
    <property type="match status" value="1"/>
</dbReference>
<accession>B5YJB2</accession>
<dbReference type="Proteomes" id="UP000000718">
    <property type="component" value="Chromosome"/>
</dbReference>
<dbReference type="EMBL" id="CP001147">
    <property type="protein sequence ID" value="ACI21052.1"/>
    <property type="molecule type" value="Genomic_DNA"/>
</dbReference>
<reference evidence="2" key="1">
    <citation type="submission" date="2008-08" db="EMBL/GenBank/DDBJ databases">
        <title>The complete genome sequence of Thermodesulfovibrio yellowstonii strain ATCC 51303 / DSM 11347 / YP87.</title>
        <authorList>
            <person name="Dodson R.J."/>
            <person name="Durkin A.S."/>
            <person name="Wu M."/>
            <person name="Eisen J."/>
            <person name="Sutton G."/>
        </authorList>
    </citation>
    <scope>NUCLEOTIDE SEQUENCE [LARGE SCALE GENOMIC DNA]</scope>
    <source>
        <strain evidence="2">ATCC 51303 / DSM 11347 / YP87</strain>
    </source>
</reference>
<dbReference type="EC" id="2.7.7.43" evidence="1"/>
<dbReference type="PANTHER" id="PTHR21485:SF6">
    <property type="entry name" value="N-ACYLNEURAMINATE CYTIDYLYLTRANSFERASE-RELATED"/>
    <property type="match status" value="1"/>
</dbReference>
<dbReference type="Pfam" id="PF02348">
    <property type="entry name" value="CTP_transf_3"/>
    <property type="match status" value="1"/>
</dbReference>
<dbReference type="InterPro" id="IPR029044">
    <property type="entry name" value="Nucleotide-diphossugar_trans"/>
</dbReference>
<keyword evidence="1" id="KW-0808">Transferase</keyword>
<dbReference type="GO" id="GO:0008781">
    <property type="term" value="F:N-acylneuraminate cytidylyltransferase activity"/>
    <property type="evidence" value="ECO:0000318"/>
    <property type="project" value="GO_Central"/>
</dbReference>
<keyword evidence="2" id="KW-1185">Reference proteome</keyword>
<dbReference type="OrthoDB" id="9805604at2"/>
<dbReference type="KEGG" id="tye:THEYE_A0482"/>
<dbReference type="CDD" id="cd02513">
    <property type="entry name" value="CMP-NeuAc_Synthase"/>
    <property type="match status" value="1"/>
</dbReference>
<protein>
    <submittedName>
        <fullName evidence="1">N-acylneuraminate cytidylyltransferase</fullName>
        <ecNumber evidence="1">2.7.7.43</ecNumber>
    </submittedName>
</protein>
<evidence type="ECO:0000313" key="1">
    <source>
        <dbReference type="EMBL" id="ACI21052.1"/>
    </source>
</evidence>
<dbReference type="STRING" id="289376.THEYE_A0482"/>
<dbReference type="PATRIC" id="fig|289376.4.peg.477"/>
<organism evidence="1 2">
    <name type="scientific">Thermodesulfovibrio yellowstonii (strain ATCC 51303 / DSM 11347 / YP87)</name>
    <dbReference type="NCBI Taxonomy" id="289376"/>
    <lineage>
        <taxon>Bacteria</taxon>
        <taxon>Pseudomonadati</taxon>
        <taxon>Nitrospirota</taxon>
        <taxon>Thermodesulfovibrionia</taxon>
        <taxon>Thermodesulfovibrionales</taxon>
        <taxon>Thermodesulfovibrionaceae</taxon>
        <taxon>Thermodesulfovibrio</taxon>
    </lineage>
</organism>